<evidence type="ECO:0000313" key="3">
    <source>
        <dbReference type="Proteomes" id="UP000009138"/>
    </source>
</evidence>
<feature type="compositionally biased region" description="Polar residues" evidence="1">
    <location>
        <begin position="1"/>
        <end position="14"/>
    </location>
</feature>
<dbReference type="Proteomes" id="UP000009138">
    <property type="component" value="Unassembled WGS sequence"/>
</dbReference>
<dbReference type="AlphaFoldDB" id="I1BL07"/>
<accession>I1BL07</accession>
<dbReference type="GeneID" id="93608563"/>
<keyword evidence="3" id="KW-1185">Reference proteome</keyword>
<proteinExistence type="predicted"/>
<reference evidence="2 3" key="1">
    <citation type="journal article" date="2009" name="PLoS Genet.">
        <title>Genomic analysis of the basal lineage fungus Rhizopus oryzae reveals a whole-genome duplication.</title>
        <authorList>
            <person name="Ma L.-J."/>
            <person name="Ibrahim A.S."/>
            <person name="Skory C."/>
            <person name="Grabherr M.G."/>
            <person name="Burger G."/>
            <person name="Butler M."/>
            <person name="Elias M."/>
            <person name="Idnurm A."/>
            <person name="Lang B.F."/>
            <person name="Sone T."/>
            <person name="Abe A."/>
            <person name="Calvo S.E."/>
            <person name="Corrochano L.M."/>
            <person name="Engels R."/>
            <person name="Fu J."/>
            <person name="Hansberg W."/>
            <person name="Kim J.-M."/>
            <person name="Kodira C.D."/>
            <person name="Koehrsen M.J."/>
            <person name="Liu B."/>
            <person name="Miranda-Saavedra D."/>
            <person name="O'Leary S."/>
            <person name="Ortiz-Castellanos L."/>
            <person name="Poulter R."/>
            <person name="Rodriguez-Romero J."/>
            <person name="Ruiz-Herrera J."/>
            <person name="Shen Y.-Q."/>
            <person name="Zeng Q."/>
            <person name="Galagan J."/>
            <person name="Birren B.W."/>
            <person name="Cuomo C.A."/>
            <person name="Wickes B.L."/>
        </authorList>
    </citation>
    <scope>NUCLEOTIDE SEQUENCE [LARGE SCALE GENOMIC DNA]</scope>
    <source>
        <strain evidence="3">RA 99-880 / ATCC MYA-4621 / FGSC 9543 / NRRL 43880</strain>
    </source>
</reference>
<dbReference type="EMBL" id="CH476732">
    <property type="protein sequence ID" value="EIE76887.1"/>
    <property type="molecule type" value="Genomic_DNA"/>
</dbReference>
<protein>
    <submittedName>
        <fullName evidence="2">Uncharacterized protein</fullName>
    </submittedName>
</protein>
<dbReference type="VEuPathDB" id="FungiDB:RO3G_01591"/>
<name>I1BL07_RHIO9</name>
<organism evidence="2 3">
    <name type="scientific">Rhizopus delemar (strain RA 99-880 / ATCC MYA-4621 / FGSC 9543 / NRRL 43880)</name>
    <name type="common">Mucormycosis agent</name>
    <name type="synonym">Rhizopus arrhizus var. delemar</name>
    <dbReference type="NCBI Taxonomy" id="246409"/>
    <lineage>
        <taxon>Eukaryota</taxon>
        <taxon>Fungi</taxon>
        <taxon>Fungi incertae sedis</taxon>
        <taxon>Mucoromycota</taxon>
        <taxon>Mucoromycotina</taxon>
        <taxon>Mucoromycetes</taxon>
        <taxon>Mucorales</taxon>
        <taxon>Mucorineae</taxon>
        <taxon>Rhizopodaceae</taxon>
        <taxon>Rhizopus</taxon>
    </lineage>
</organism>
<gene>
    <name evidence="2" type="ORF">RO3G_01591</name>
</gene>
<evidence type="ECO:0000256" key="1">
    <source>
        <dbReference type="SAM" id="MobiDB-lite"/>
    </source>
</evidence>
<evidence type="ECO:0000313" key="2">
    <source>
        <dbReference type="EMBL" id="EIE76887.1"/>
    </source>
</evidence>
<dbReference type="InParanoid" id="I1BL07"/>
<dbReference type="RefSeq" id="XP_067512283.1">
    <property type="nucleotide sequence ID" value="XM_067656182.1"/>
</dbReference>
<sequence length="54" mass="5303">MNPTTNDTSAQGTGASPIRPSLPISHLPSVSGNTSFAGVGARNLDGGSGCCIMV</sequence>
<feature type="region of interest" description="Disordered" evidence="1">
    <location>
        <begin position="1"/>
        <end position="30"/>
    </location>
</feature>